<comment type="subcellular location">
    <subcellularLocation>
        <location evidence="1">Nucleus</location>
    </subcellularLocation>
</comment>
<dbReference type="InterPro" id="IPR000232">
    <property type="entry name" value="HSF_DNA-bd"/>
</dbReference>
<keyword evidence="3" id="KW-0539">Nucleus</keyword>
<feature type="region of interest" description="Disordered" evidence="5">
    <location>
        <begin position="172"/>
        <end position="221"/>
    </location>
</feature>
<evidence type="ECO:0000256" key="3">
    <source>
        <dbReference type="ARBA" id="ARBA00023242"/>
    </source>
</evidence>
<dbReference type="PRINTS" id="PR00056">
    <property type="entry name" value="HSFDOMAIN"/>
</dbReference>
<evidence type="ECO:0000259" key="6">
    <source>
        <dbReference type="SMART" id="SM00415"/>
    </source>
</evidence>
<feature type="compositionally biased region" description="Basic and acidic residues" evidence="5">
    <location>
        <begin position="190"/>
        <end position="202"/>
    </location>
</feature>
<dbReference type="SUPFAM" id="SSF46785">
    <property type="entry name" value="Winged helix' DNA-binding domain"/>
    <property type="match status" value="1"/>
</dbReference>
<dbReference type="Gene3D" id="1.10.10.10">
    <property type="entry name" value="Winged helix-like DNA-binding domain superfamily/Winged helix DNA-binding domain"/>
    <property type="match status" value="1"/>
</dbReference>
<feature type="domain" description="HSF-type DNA-binding" evidence="6">
    <location>
        <begin position="65"/>
        <end position="272"/>
    </location>
</feature>
<dbReference type="GO" id="GO:0005634">
    <property type="term" value="C:nucleus"/>
    <property type="evidence" value="ECO:0007669"/>
    <property type="project" value="UniProtKB-SubCell"/>
</dbReference>
<feature type="compositionally biased region" description="Polar residues" evidence="5">
    <location>
        <begin position="174"/>
        <end position="189"/>
    </location>
</feature>
<reference evidence="7" key="1">
    <citation type="submission" date="2021-01" db="EMBL/GenBank/DDBJ databases">
        <authorList>
            <person name="Corre E."/>
            <person name="Pelletier E."/>
            <person name="Niang G."/>
            <person name="Scheremetjew M."/>
            <person name="Finn R."/>
            <person name="Kale V."/>
            <person name="Holt S."/>
            <person name="Cochrane G."/>
            <person name="Meng A."/>
            <person name="Brown T."/>
            <person name="Cohen L."/>
        </authorList>
    </citation>
    <scope>NUCLEOTIDE SEQUENCE</scope>
    <source>
        <strain evidence="7">CCMP1510</strain>
    </source>
</reference>
<evidence type="ECO:0000256" key="1">
    <source>
        <dbReference type="ARBA" id="ARBA00004123"/>
    </source>
</evidence>
<dbReference type="InterPro" id="IPR036388">
    <property type="entry name" value="WH-like_DNA-bd_sf"/>
</dbReference>
<feature type="region of interest" description="Disordered" evidence="5">
    <location>
        <begin position="556"/>
        <end position="575"/>
    </location>
</feature>
<gene>
    <name evidence="7" type="ORF">ALAG00032_LOCUS7460</name>
</gene>
<dbReference type="GO" id="GO:0003700">
    <property type="term" value="F:DNA-binding transcription factor activity"/>
    <property type="evidence" value="ECO:0007669"/>
    <property type="project" value="InterPro"/>
</dbReference>
<name>A0A7S3JYV5_9STRA</name>
<feature type="compositionally biased region" description="Low complexity" evidence="5">
    <location>
        <begin position="31"/>
        <end position="59"/>
    </location>
</feature>
<evidence type="ECO:0000313" key="7">
    <source>
        <dbReference type="EMBL" id="CAE0366712.1"/>
    </source>
</evidence>
<comment type="similarity">
    <text evidence="4">Belongs to the HSF family.</text>
</comment>
<dbReference type="GO" id="GO:0043565">
    <property type="term" value="F:sequence-specific DNA binding"/>
    <property type="evidence" value="ECO:0007669"/>
    <property type="project" value="InterPro"/>
</dbReference>
<dbReference type="SMART" id="SM00415">
    <property type="entry name" value="HSF"/>
    <property type="match status" value="1"/>
</dbReference>
<dbReference type="PANTHER" id="PTHR10015">
    <property type="entry name" value="HEAT SHOCK TRANSCRIPTION FACTOR"/>
    <property type="match status" value="1"/>
</dbReference>
<evidence type="ECO:0000256" key="5">
    <source>
        <dbReference type="SAM" id="MobiDB-lite"/>
    </source>
</evidence>
<dbReference type="AlphaFoldDB" id="A0A7S3JYV5"/>
<organism evidence="7">
    <name type="scientific">Aureoumbra lagunensis</name>
    <dbReference type="NCBI Taxonomy" id="44058"/>
    <lineage>
        <taxon>Eukaryota</taxon>
        <taxon>Sar</taxon>
        <taxon>Stramenopiles</taxon>
        <taxon>Ochrophyta</taxon>
        <taxon>Pelagophyceae</taxon>
        <taxon>Pelagomonadales</taxon>
        <taxon>Aureoumbra</taxon>
    </lineage>
</organism>
<dbReference type="EMBL" id="HBIJ01010907">
    <property type="protein sequence ID" value="CAE0366712.1"/>
    <property type="molecule type" value="Transcribed_RNA"/>
</dbReference>
<evidence type="ECO:0000256" key="2">
    <source>
        <dbReference type="ARBA" id="ARBA00023125"/>
    </source>
</evidence>
<keyword evidence="2" id="KW-0238">DNA-binding</keyword>
<protein>
    <recommendedName>
        <fullName evidence="6">HSF-type DNA-binding domain-containing protein</fullName>
    </recommendedName>
</protein>
<dbReference type="InterPro" id="IPR036390">
    <property type="entry name" value="WH_DNA-bd_sf"/>
</dbReference>
<feature type="region of interest" description="Disordered" evidence="5">
    <location>
        <begin position="420"/>
        <end position="442"/>
    </location>
</feature>
<sequence>MAGQAASPILIRMHGYNVYNGGNMTVFPAESSSSVSSGTTTTAARRSRSVPNPRRMNSSSRRKSEPASFLKNLRQIFNTEDPTIINWESDGKITISDPSRLSQEILGRYFRHNQFSSFQRQLNYFGYYKISGKGKLERCVYTNDALPTNNNGEPGISAPPYPIDALLSLKRKSVNPSGGNAADKTNNSAKIRENRATGEKRSVSAVEEEDHNAYPGSIPQTAIVPNHHTGPTENLHENSTINRGLSSSLTSNSTVENGARGNKHILSDLSSKQEFDLPVHPVRKLSEATVELDDYMRDSNDANLKRPRSEPIDFQQDVQNQEFDEEDIFDWAVPLGHHPNDNDDDNEFGHPDDTSTSEYVALFCDHRDPNLLGGLSSSQPRRTLSQSCFSHDARSWGVGSGEGGQFDDCHNNFTHNSSGISTRDTLMSGLPRSLPTNPATLHMLPPPPPHHMNTDWNLNPSATVRLRSDLQPTRPTNDFAAEDDNIRISNDNNIFSHQSSETRHGGLFMSLHQGDRDNTTLKHRDEQQSNDMPSSEILKPTNLVLQSLIMDGSSMNNSSHSFQFSEPFQPSRSPH</sequence>
<accession>A0A7S3JYV5</accession>
<dbReference type="PANTHER" id="PTHR10015:SF206">
    <property type="entry name" value="HSF-TYPE DNA-BINDING DOMAIN-CONTAINING PROTEIN"/>
    <property type="match status" value="1"/>
</dbReference>
<proteinExistence type="inferred from homology"/>
<evidence type="ECO:0000256" key="4">
    <source>
        <dbReference type="RuleBase" id="RU004020"/>
    </source>
</evidence>
<dbReference type="Pfam" id="PF00447">
    <property type="entry name" value="HSF_DNA-bind"/>
    <property type="match status" value="1"/>
</dbReference>
<feature type="region of interest" description="Disordered" evidence="5">
    <location>
        <begin position="29"/>
        <end position="67"/>
    </location>
</feature>